<comment type="caution">
    <text evidence="1">The sequence shown here is derived from an EMBL/GenBank/DDBJ whole genome shotgun (WGS) entry which is preliminary data.</text>
</comment>
<organism evidence="1 2">
    <name type="scientific">Floridaenema evergladense BLCC-F167</name>
    <dbReference type="NCBI Taxonomy" id="3153639"/>
    <lineage>
        <taxon>Bacteria</taxon>
        <taxon>Bacillati</taxon>
        <taxon>Cyanobacteriota</taxon>
        <taxon>Cyanophyceae</taxon>
        <taxon>Oscillatoriophycideae</taxon>
        <taxon>Aerosakkonematales</taxon>
        <taxon>Aerosakkonemataceae</taxon>
        <taxon>Floridanema</taxon>
        <taxon>Floridanema evergladense</taxon>
    </lineage>
</organism>
<evidence type="ECO:0000313" key="1">
    <source>
        <dbReference type="EMBL" id="MFB2839263.1"/>
    </source>
</evidence>
<dbReference type="RefSeq" id="WP_413281541.1">
    <property type="nucleotide sequence ID" value="NZ_JBHFNT010000301.1"/>
</dbReference>
<name>A0ABV4WVZ6_9CYAN</name>
<dbReference type="Proteomes" id="UP001576780">
    <property type="component" value="Unassembled WGS sequence"/>
</dbReference>
<gene>
    <name evidence="1" type="ORF">ACE1CA_32635</name>
</gene>
<keyword evidence="2" id="KW-1185">Reference proteome</keyword>
<reference evidence="1 2" key="1">
    <citation type="submission" date="2024-09" db="EMBL/GenBank/DDBJ databases">
        <title>Floridaenema gen nov. (Aerosakkonemataceae, Aerosakkonematales ord. nov., Cyanobacteria) from benthic tropical and subtropical fresh waters, with the description of four new species.</title>
        <authorList>
            <person name="Moretto J.A."/>
            <person name="Berthold D.E."/>
            <person name="Lefler F.W."/>
            <person name="Huang I.-S."/>
            <person name="Laughinghouse H. IV."/>
        </authorList>
    </citation>
    <scope>NUCLEOTIDE SEQUENCE [LARGE SCALE GENOMIC DNA]</scope>
    <source>
        <strain evidence="1 2">BLCC-F167</strain>
    </source>
</reference>
<proteinExistence type="predicted"/>
<accession>A0ABV4WVZ6</accession>
<protein>
    <submittedName>
        <fullName evidence="1">Uncharacterized protein</fullName>
    </submittedName>
</protein>
<evidence type="ECO:0000313" key="2">
    <source>
        <dbReference type="Proteomes" id="UP001576780"/>
    </source>
</evidence>
<dbReference type="Gene3D" id="2.10.260.10">
    <property type="match status" value="1"/>
</dbReference>
<dbReference type="EMBL" id="JBHFNT010000301">
    <property type="protein sequence ID" value="MFB2839263.1"/>
    <property type="molecule type" value="Genomic_DNA"/>
</dbReference>
<sequence>MNTKKLTLDIEESIYEKLAYLAELNEESIEQTAIWSILASLPILTRKAEELNKMLEGVTPENLHGEIDFGEPVGREIW</sequence>